<feature type="region of interest" description="Disordered" evidence="1">
    <location>
        <begin position="1"/>
        <end position="25"/>
    </location>
</feature>
<dbReference type="NCBIfam" id="NF041681">
    <property type="entry name" value="HGxxPAAW"/>
    <property type="match status" value="1"/>
</dbReference>
<evidence type="ECO:0000256" key="2">
    <source>
        <dbReference type="SAM" id="Phobius"/>
    </source>
</evidence>
<keyword evidence="2" id="KW-1133">Transmembrane helix</keyword>
<sequence length="94" mass="9933">MAEKPLDGSTEKVHLPVASPPRNHGHTTAAWVTVIVVMAGAVVCSLAVMFAMPWLFWTGVGVVVLGLVAGRVLKMLGMGQPEPTSGRTTSRTQH</sequence>
<dbReference type="InterPro" id="IPR046550">
    <property type="entry name" value="DUF6704"/>
</dbReference>
<dbReference type="EMBL" id="AXCY01000067">
    <property type="protein sequence ID" value="KGM10008.1"/>
    <property type="molecule type" value="Genomic_DNA"/>
</dbReference>
<name>A0A0A0BND1_9CELL</name>
<evidence type="ECO:0000313" key="4">
    <source>
        <dbReference type="Proteomes" id="UP000029839"/>
    </source>
</evidence>
<evidence type="ECO:0000256" key="1">
    <source>
        <dbReference type="SAM" id="MobiDB-lite"/>
    </source>
</evidence>
<feature type="transmembrane region" description="Helical" evidence="2">
    <location>
        <begin position="54"/>
        <end position="73"/>
    </location>
</feature>
<organism evidence="3 4">
    <name type="scientific">Cellulomonas carbonis T26</name>
    <dbReference type="NCBI Taxonomy" id="947969"/>
    <lineage>
        <taxon>Bacteria</taxon>
        <taxon>Bacillati</taxon>
        <taxon>Actinomycetota</taxon>
        <taxon>Actinomycetes</taxon>
        <taxon>Micrococcales</taxon>
        <taxon>Cellulomonadaceae</taxon>
        <taxon>Cellulomonas</taxon>
    </lineage>
</organism>
<feature type="compositionally biased region" description="Basic and acidic residues" evidence="1">
    <location>
        <begin position="1"/>
        <end position="14"/>
    </location>
</feature>
<dbReference type="AlphaFoldDB" id="A0A0A0BND1"/>
<proteinExistence type="predicted"/>
<gene>
    <name evidence="3" type="ORF">N868_17380</name>
</gene>
<evidence type="ECO:0000313" key="3">
    <source>
        <dbReference type="EMBL" id="KGM10008.1"/>
    </source>
</evidence>
<accession>A0A0A0BND1</accession>
<keyword evidence="2" id="KW-0472">Membrane</keyword>
<protein>
    <submittedName>
        <fullName evidence="3">Uncharacterized protein</fullName>
    </submittedName>
</protein>
<dbReference type="RefSeq" id="WP_229734443.1">
    <property type="nucleotide sequence ID" value="NZ_AXCY01000067.1"/>
</dbReference>
<keyword evidence="4" id="KW-1185">Reference proteome</keyword>
<reference evidence="3 4" key="1">
    <citation type="submission" date="2013-08" db="EMBL/GenBank/DDBJ databases">
        <title>Genome sequencing of Cellulomonas carbonis T26.</title>
        <authorList>
            <person name="Chen F."/>
            <person name="Li Y."/>
            <person name="Wang G."/>
        </authorList>
    </citation>
    <scope>NUCLEOTIDE SEQUENCE [LARGE SCALE GENOMIC DNA]</scope>
    <source>
        <strain evidence="3 4">T26</strain>
    </source>
</reference>
<comment type="caution">
    <text evidence="3">The sequence shown here is derived from an EMBL/GenBank/DDBJ whole genome shotgun (WGS) entry which is preliminary data.</text>
</comment>
<reference evidence="3 4" key="2">
    <citation type="journal article" date="2015" name="Stand. Genomic Sci.">
        <title>Draft genome sequence of Cellulomonas carbonis T26(T) and comparative analysis of six Cellulomonas genomes.</title>
        <authorList>
            <person name="Zhuang W."/>
            <person name="Zhang S."/>
            <person name="Xia X."/>
            <person name="Wang G."/>
        </authorList>
    </citation>
    <scope>NUCLEOTIDE SEQUENCE [LARGE SCALE GENOMIC DNA]</scope>
    <source>
        <strain evidence="3 4">T26</strain>
    </source>
</reference>
<dbReference type="Pfam" id="PF20447">
    <property type="entry name" value="DUF6704"/>
    <property type="match status" value="1"/>
</dbReference>
<feature type="transmembrane region" description="Helical" evidence="2">
    <location>
        <begin position="29"/>
        <end position="48"/>
    </location>
</feature>
<dbReference type="Proteomes" id="UP000029839">
    <property type="component" value="Unassembled WGS sequence"/>
</dbReference>
<keyword evidence="2" id="KW-0812">Transmembrane</keyword>